<dbReference type="EMBL" id="CAADEW010000094">
    <property type="protein sequence ID" value="VFJ59784.1"/>
    <property type="molecule type" value="Genomic_DNA"/>
</dbReference>
<dbReference type="AlphaFoldDB" id="A0A450SZU5"/>
<reference evidence="1" key="1">
    <citation type="submission" date="2019-02" db="EMBL/GenBank/DDBJ databases">
        <authorList>
            <person name="Gruber-Vodicka R. H."/>
            <person name="Seah K. B. B."/>
        </authorList>
    </citation>
    <scope>NUCLEOTIDE SEQUENCE</scope>
    <source>
        <strain evidence="2">BECK_BZ106</strain>
        <strain evidence="1">BECK_BZ15</strain>
    </source>
</reference>
<protein>
    <recommendedName>
        <fullName evidence="3">Glycosyl transferase family 2</fullName>
    </recommendedName>
</protein>
<sequence length="293" mass="33878">MATQKATEIPVSIVTACNSRFFRTLLQFLKSIARHKQHRKYKIIVYDLGMTVEQLSTLKKKFMRPYGISIKPFSFEKYPEFIREINNPNAEPRLREGAYAWKAPIIEHEIKLNQGIVFWLDSATVILKDLDDLIEKIVAHGQYVPYAGTGRIAEGCHVGTRKKLRFLEGLYSRRRRAGGCCGFSYHHPLAMRCLEKWRALSLQEEIIAPVGANRGNHRYDQMLLGLILYDAEKRSGLVLTEDEVDISSMKRPIYMRTRNKVPNSVPLFLDGLCRMYFWTYNVADRFVIGLGRN</sequence>
<dbReference type="PANTHER" id="PTHR31389">
    <property type="entry name" value="LD39211P"/>
    <property type="match status" value="1"/>
</dbReference>
<evidence type="ECO:0000313" key="2">
    <source>
        <dbReference type="EMBL" id="VFJ64882.1"/>
    </source>
</evidence>
<name>A0A450SZU5_9GAMM</name>
<evidence type="ECO:0000313" key="1">
    <source>
        <dbReference type="EMBL" id="VFJ59784.1"/>
    </source>
</evidence>
<organism evidence="1">
    <name type="scientific">Candidatus Kentrum sp. FW</name>
    <dbReference type="NCBI Taxonomy" id="2126338"/>
    <lineage>
        <taxon>Bacteria</taxon>
        <taxon>Pseudomonadati</taxon>
        <taxon>Pseudomonadota</taxon>
        <taxon>Gammaproteobacteria</taxon>
        <taxon>Candidatus Kentrum</taxon>
    </lineage>
</organism>
<gene>
    <name evidence="1" type="ORF">BECKFW1821A_GA0114235_109412</name>
    <name evidence="2" type="ORF">BECKFW1821B_GA0114236_109810</name>
</gene>
<accession>A0A450SZU5</accession>
<evidence type="ECO:0008006" key="3">
    <source>
        <dbReference type="Google" id="ProtNLM"/>
    </source>
</evidence>
<proteinExistence type="predicted"/>
<dbReference type="EMBL" id="CAADFD010000098">
    <property type="protein sequence ID" value="VFJ64882.1"/>
    <property type="molecule type" value="Genomic_DNA"/>
</dbReference>
<dbReference type="InterPro" id="IPR029044">
    <property type="entry name" value="Nucleotide-diphossugar_trans"/>
</dbReference>
<dbReference type="SUPFAM" id="SSF53448">
    <property type="entry name" value="Nucleotide-diphospho-sugar transferases"/>
    <property type="match status" value="1"/>
</dbReference>
<dbReference type="PANTHER" id="PTHR31389:SF4">
    <property type="entry name" value="LD39211P"/>
    <property type="match status" value="1"/>
</dbReference>
<dbReference type="InterPro" id="IPR012444">
    <property type="entry name" value="DUF1647"/>
</dbReference>
<dbReference type="Gene3D" id="3.90.550.10">
    <property type="entry name" value="Spore Coat Polysaccharide Biosynthesis Protein SpsA, Chain A"/>
    <property type="match status" value="1"/>
</dbReference>
<dbReference type="Pfam" id="PF07801">
    <property type="entry name" value="DUF1647"/>
    <property type="match status" value="1"/>
</dbReference>